<keyword evidence="1" id="KW-0418">Kinase</keyword>
<organism evidence="1 2">
    <name type="scientific">Clostridium estertheticum subsp. estertheticum</name>
    <dbReference type="NCBI Taxonomy" id="1552"/>
    <lineage>
        <taxon>Bacteria</taxon>
        <taxon>Bacillati</taxon>
        <taxon>Bacillota</taxon>
        <taxon>Clostridia</taxon>
        <taxon>Eubacteriales</taxon>
        <taxon>Clostridiaceae</taxon>
        <taxon>Clostridium</taxon>
    </lineage>
</organism>
<name>A0A1J0GKY5_9CLOT</name>
<keyword evidence="2" id="KW-1185">Reference proteome</keyword>
<reference evidence="1" key="1">
    <citation type="journal article" date="2016" name="Front. Microbiol.">
        <title>Complete genome sequence of Clostridium estertheticum DSM 8809, a microbe identified in spoiled vacuum packed beef.</title>
        <authorList>
            <person name="Yu Z."/>
            <person name="Gunn L."/>
            <person name="Brennan E."/>
            <person name="Reid R."/>
            <person name="Wall P.G."/>
            <person name="Gaora O.P."/>
            <person name="Hurley D."/>
            <person name="Bolton D."/>
            <person name="Fanning S."/>
        </authorList>
    </citation>
    <scope>NUCLEOTIDE SEQUENCE</scope>
    <source>
        <strain evidence="1">DSM 8809</strain>
    </source>
</reference>
<gene>
    <name evidence="1" type="ORF">A7L45_16470</name>
</gene>
<accession>A0A1J0GKY5</accession>
<dbReference type="EMBL" id="CP015756">
    <property type="protein sequence ID" value="APC41558.1"/>
    <property type="molecule type" value="Genomic_DNA"/>
</dbReference>
<dbReference type="GO" id="GO:0016301">
    <property type="term" value="F:kinase activity"/>
    <property type="evidence" value="ECO:0007669"/>
    <property type="project" value="UniProtKB-KW"/>
</dbReference>
<sequence>MDKLLNKKDLAERWQVSERTIDEYRLSGIVVPIKGLPCIRFNLQYIEKIEGNIPEKITIREKKLEKELIEVKKERDYLRTVFNNIITESNKCIGYCK</sequence>
<keyword evidence="1" id="KW-0808">Transferase</keyword>
<dbReference type="Proteomes" id="UP000182569">
    <property type="component" value="Chromosome"/>
</dbReference>
<dbReference type="STRING" id="1552.A7L45_16470"/>
<evidence type="ECO:0000313" key="2">
    <source>
        <dbReference type="Proteomes" id="UP000182569"/>
    </source>
</evidence>
<dbReference type="AlphaFoldDB" id="A0A1J0GKY5"/>
<dbReference type="KEGG" id="ceu:A7L45_16470"/>
<protein>
    <submittedName>
        <fullName evidence="1">Histidine kinase</fullName>
    </submittedName>
</protein>
<proteinExistence type="predicted"/>
<dbReference type="OrthoDB" id="1935216at2"/>
<dbReference type="RefSeq" id="WP_071613850.1">
    <property type="nucleotide sequence ID" value="NZ_CP015756.1"/>
</dbReference>
<evidence type="ECO:0000313" key="1">
    <source>
        <dbReference type="EMBL" id="APC41558.1"/>
    </source>
</evidence>